<gene>
    <name evidence="1" type="ORF">DD235_05200</name>
</gene>
<dbReference type="InterPro" id="IPR032710">
    <property type="entry name" value="NTF2-like_dom_sf"/>
</dbReference>
<keyword evidence="2" id="KW-1185">Reference proteome</keyword>
<dbReference type="Pfam" id="PF07366">
    <property type="entry name" value="SnoaL"/>
    <property type="match status" value="1"/>
</dbReference>
<reference evidence="2" key="1">
    <citation type="submission" date="2018-05" db="EMBL/GenBank/DDBJ databases">
        <authorList>
            <person name="Li Y."/>
        </authorList>
    </citation>
    <scope>NUCLEOTIDE SEQUENCE [LARGE SCALE GENOMIC DNA]</scope>
    <source>
        <strain evidence="2">3d-2-2</strain>
    </source>
</reference>
<dbReference type="AlphaFoldDB" id="A0A2V1K5K3"/>
<dbReference type="GO" id="GO:0030638">
    <property type="term" value="P:polyketide metabolic process"/>
    <property type="evidence" value="ECO:0007669"/>
    <property type="project" value="InterPro"/>
</dbReference>
<organism evidence="1 2">
    <name type="scientific">Corticimicrobacter populi</name>
    <dbReference type="NCBI Taxonomy" id="2175229"/>
    <lineage>
        <taxon>Bacteria</taxon>
        <taxon>Pseudomonadati</taxon>
        <taxon>Pseudomonadota</taxon>
        <taxon>Betaproteobacteria</taxon>
        <taxon>Burkholderiales</taxon>
        <taxon>Alcaligenaceae</taxon>
        <taxon>Corticimicrobacter</taxon>
    </lineage>
</organism>
<dbReference type="RefSeq" id="WP_109060921.1">
    <property type="nucleotide sequence ID" value="NZ_QETA01000001.1"/>
</dbReference>
<proteinExistence type="predicted"/>
<evidence type="ECO:0000313" key="1">
    <source>
        <dbReference type="EMBL" id="PWF25518.1"/>
    </source>
</evidence>
<dbReference type="SUPFAM" id="SSF54427">
    <property type="entry name" value="NTF2-like"/>
    <property type="match status" value="1"/>
</dbReference>
<sequence length="138" mass="15336">MNTHTAIAQAFYHAFNNNDVSAFDHLLAAGWVNHPADPGQPNTPAGFKRAVELTHAAFERFHIDIEAVVAEHDLVVCRITMRGRHVADFDTWKASGREVCFSGMDMHRIDAGKIQETWHFENFDGLKAAAPAGQVDTH</sequence>
<dbReference type="InterPro" id="IPR009959">
    <property type="entry name" value="Cyclase_SnoaL-like"/>
</dbReference>
<comment type="caution">
    <text evidence="1">The sequence shown here is derived from an EMBL/GenBank/DDBJ whole genome shotgun (WGS) entry which is preliminary data.</text>
</comment>
<protein>
    <recommendedName>
        <fullName evidence="3">Ester cyclase</fullName>
    </recommendedName>
</protein>
<accession>A0A2V1K5K3</accession>
<dbReference type="Proteomes" id="UP000245212">
    <property type="component" value="Unassembled WGS sequence"/>
</dbReference>
<dbReference type="EMBL" id="QETA01000001">
    <property type="protein sequence ID" value="PWF25518.1"/>
    <property type="molecule type" value="Genomic_DNA"/>
</dbReference>
<name>A0A2V1K5K3_9BURK</name>
<evidence type="ECO:0008006" key="3">
    <source>
        <dbReference type="Google" id="ProtNLM"/>
    </source>
</evidence>
<evidence type="ECO:0000313" key="2">
    <source>
        <dbReference type="Proteomes" id="UP000245212"/>
    </source>
</evidence>
<dbReference type="Gene3D" id="3.10.450.50">
    <property type="match status" value="1"/>
</dbReference>